<proteinExistence type="predicted"/>
<dbReference type="Pfam" id="PF01144">
    <property type="entry name" value="CoA_trans"/>
    <property type="match status" value="1"/>
</dbReference>
<dbReference type="PANTHER" id="PTHR43293">
    <property type="entry name" value="ACETATE COA-TRANSFERASE YDIF"/>
    <property type="match status" value="1"/>
</dbReference>
<dbReference type="RefSeq" id="WP_394831605.1">
    <property type="nucleotide sequence ID" value="NZ_CP089929.1"/>
</dbReference>
<dbReference type="InterPro" id="IPR004165">
    <property type="entry name" value="CoA_trans_fam_I"/>
</dbReference>
<evidence type="ECO:0008006" key="3">
    <source>
        <dbReference type="Google" id="ProtNLM"/>
    </source>
</evidence>
<sequence length="566" mass="61171">MNTRSSLPQIHADVDAMVQAHVKPGMHLHLATNPSRPNALIHALARNFRHKNPRFTISTTALQGSGHALALAGVIERAITCFAGDNYPSPRPNRIYQNLLAGKPFVLEQWSILSLVQRLMAAALGSQYAVTRSLVGSDLERAKEDVLFTIPDPAQPSESITLLRSLAPDLTLVHGVCADDRGNVLLCAPTGEGHWGALAARGGVIASVERIVPRAVIDAHADRVLVPGHRVVGLCEARFGAHPQSLRTCGIGDIPSYRDDYAALLEIVERFRTAPDAEAWFRDWVAPPRGHDAYLAHLGEERLHALSAVPERKAAPAPQGEPTVAERLIALAARQIVDLVLERDYQTILAGIGISHIAAWVAAKQLERRGVHVRLLAELGFYGMDPHPGDVYLFSQLHMGHCEQLAGVAEILGCYVAGQASKCLGVLGAGEIDPKGNINSTRTNTGKYIIGSGGANDIASTVDCLLVAREGKNRLVREVAYTTSPGRNVLGVVTPFGRFGRTTPEEPLSLSTWLPVGSEGEATPSASVERWSDWPLPVESVSTEADIRDDERALIWEIDAEGVYRR</sequence>
<evidence type="ECO:0000313" key="1">
    <source>
        <dbReference type="EMBL" id="WXB01984.1"/>
    </source>
</evidence>
<dbReference type="SUPFAM" id="SSF100950">
    <property type="entry name" value="NagB/RpiA/CoA transferase-like"/>
    <property type="match status" value="2"/>
</dbReference>
<protein>
    <recommendedName>
        <fullName evidence="3">Acetate CoA-transferase</fullName>
    </recommendedName>
</protein>
<dbReference type="PANTHER" id="PTHR43293:SF3">
    <property type="entry name" value="CHOLESTEROL RING-CLEAVING HYDROLASE IPDB SUBUNIT"/>
    <property type="match status" value="1"/>
</dbReference>
<keyword evidence="2" id="KW-1185">Reference proteome</keyword>
<dbReference type="Proteomes" id="UP001374803">
    <property type="component" value="Chromosome"/>
</dbReference>
<name>A0ABZ2KTF8_9BACT</name>
<dbReference type="Gene3D" id="3.30.30.40">
    <property type="match status" value="1"/>
</dbReference>
<gene>
    <name evidence="1" type="ORF">LVJ94_34340</name>
</gene>
<dbReference type="SMART" id="SM00882">
    <property type="entry name" value="CoA_trans"/>
    <property type="match status" value="1"/>
</dbReference>
<dbReference type="EMBL" id="CP089983">
    <property type="protein sequence ID" value="WXB01984.1"/>
    <property type="molecule type" value="Genomic_DNA"/>
</dbReference>
<dbReference type="Gene3D" id="3.40.1080.10">
    <property type="entry name" value="Glutaconate Coenzyme A-transferase"/>
    <property type="match status" value="2"/>
</dbReference>
<accession>A0ABZ2KTF8</accession>
<reference evidence="1" key="1">
    <citation type="submission" date="2021-12" db="EMBL/GenBank/DDBJ databases">
        <title>Discovery of the Pendulisporaceae a myxobacterial family with distinct sporulation behavior and unique specialized metabolism.</title>
        <authorList>
            <person name="Garcia R."/>
            <person name="Popoff A."/>
            <person name="Bader C.D."/>
            <person name="Loehr J."/>
            <person name="Walesch S."/>
            <person name="Walt C."/>
            <person name="Boldt J."/>
            <person name="Bunk B."/>
            <person name="Haeckl F.J.F.P.J."/>
            <person name="Gunesch A.P."/>
            <person name="Birkelbach J."/>
            <person name="Nuebel U."/>
            <person name="Pietschmann T."/>
            <person name="Bach T."/>
            <person name="Mueller R."/>
        </authorList>
    </citation>
    <scope>NUCLEOTIDE SEQUENCE</scope>
    <source>
        <strain evidence="1">MSr11367</strain>
    </source>
</reference>
<dbReference type="InterPro" id="IPR037171">
    <property type="entry name" value="NagB/RpiA_transferase-like"/>
</dbReference>
<organism evidence="1 2">
    <name type="scientific">Pendulispora rubella</name>
    <dbReference type="NCBI Taxonomy" id="2741070"/>
    <lineage>
        <taxon>Bacteria</taxon>
        <taxon>Pseudomonadati</taxon>
        <taxon>Myxococcota</taxon>
        <taxon>Myxococcia</taxon>
        <taxon>Myxococcales</taxon>
        <taxon>Sorangiineae</taxon>
        <taxon>Pendulisporaceae</taxon>
        <taxon>Pendulispora</taxon>
    </lineage>
</organism>
<evidence type="ECO:0000313" key="2">
    <source>
        <dbReference type="Proteomes" id="UP001374803"/>
    </source>
</evidence>